<dbReference type="Gene3D" id="1.10.1400.10">
    <property type="match status" value="1"/>
</dbReference>
<evidence type="ECO:0000256" key="2">
    <source>
        <dbReference type="ARBA" id="ARBA00022801"/>
    </source>
</evidence>
<feature type="binding site" evidence="6">
    <location>
        <position position="336"/>
    </location>
    <ligand>
        <name>Ca(2+)</name>
        <dbReference type="ChEBI" id="CHEBI:29108"/>
    </ligand>
</feature>
<evidence type="ECO:0000256" key="4">
    <source>
        <dbReference type="ARBA" id="ARBA00038735"/>
    </source>
</evidence>
<dbReference type="GO" id="GO:0046872">
    <property type="term" value="F:metal ion binding"/>
    <property type="evidence" value="ECO:0007669"/>
    <property type="project" value="UniProtKB-KW"/>
</dbReference>
<evidence type="ECO:0000256" key="6">
    <source>
        <dbReference type="PIRSR" id="PIRSR001227-2"/>
    </source>
</evidence>
<keyword evidence="6" id="KW-0106">Calcium</keyword>
<keyword evidence="2 8" id="KW-0378">Hydrolase</keyword>
<comment type="similarity">
    <text evidence="1">Belongs to the peptidase S45 family.</text>
</comment>
<name>A0A841HQR1_9GAMM</name>
<proteinExistence type="inferred from homology"/>
<dbReference type="Gene3D" id="3.60.20.10">
    <property type="entry name" value="Glutamine Phosphoribosylpyrophosphate, subunit 1, domain 1"/>
    <property type="match status" value="1"/>
</dbReference>
<keyword evidence="7" id="KW-0812">Transmembrane</keyword>
<feature type="binding site" evidence="6">
    <location>
        <position position="185"/>
    </location>
    <ligand>
        <name>Ca(2+)</name>
        <dbReference type="ChEBI" id="CHEBI:29108"/>
    </ligand>
</feature>
<evidence type="ECO:0000256" key="1">
    <source>
        <dbReference type="ARBA" id="ARBA00006586"/>
    </source>
</evidence>
<dbReference type="GO" id="GO:0008953">
    <property type="term" value="F:penicillin amidase activity"/>
    <property type="evidence" value="ECO:0007669"/>
    <property type="project" value="UniProtKB-EC"/>
</dbReference>
<dbReference type="Gene3D" id="1.10.439.10">
    <property type="entry name" value="Penicillin Amidohydrolase, domain 1"/>
    <property type="match status" value="1"/>
</dbReference>
<dbReference type="InterPro" id="IPR029055">
    <property type="entry name" value="Ntn_hydrolases_N"/>
</dbReference>
<dbReference type="SUPFAM" id="SSF56235">
    <property type="entry name" value="N-terminal nucleophile aminohydrolases (Ntn hydrolases)"/>
    <property type="match status" value="1"/>
</dbReference>
<dbReference type="CDD" id="cd03747">
    <property type="entry name" value="Ntn_PGA_like"/>
    <property type="match status" value="1"/>
</dbReference>
<reference evidence="8 9" key="1">
    <citation type="submission" date="2020-08" db="EMBL/GenBank/DDBJ databases">
        <title>Genomic Encyclopedia of Type Strains, Phase IV (KMG-IV): sequencing the most valuable type-strain genomes for metagenomic binning, comparative biology and taxonomic classification.</title>
        <authorList>
            <person name="Goeker M."/>
        </authorList>
    </citation>
    <scope>NUCLEOTIDE SEQUENCE [LARGE SCALE GENOMIC DNA]</scope>
    <source>
        <strain evidence="8 9">DSM 26723</strain>
    </source>
</reference>
<feature type="binding site" evidence="6">
    <location>
        <position position="339"/>
    </location>
    <ligand>
        <name>Ca(2+)</name>
        <dbReference type="ChEBI" id="CHEBI:29108"/>
    </ligand>
</feature>
<keyword evidence="3" id="KW-0865">Zymogen</keyword>
<evidence type="ECO:0000256" key="5">
    <source>
        <dbReference type="PIRSR" id="PIRSR001227-1"/>
    </source>
</evidence>
<dbReference type="EC" id="3.5.1.11" evidence="8"/>
<keyword evidence="6" id="KW-0479">Metal-binding</keyword>
<dbReference type="PIRSF" id="PIRSF001227">
    <property type="entry name" value="Pen_acylase"/>
    <property type="match status" value="1"/>
</dbReference>
<dbReference type="Pfam" id="PF01804">
    <property type="entry name" value="Penicil_amidase"/>
    <property type="match status" value="1"/>
</dbReference>
<dbReference type="InterPro" id="IPR043146">
    <property type="entry name" value="Penicillin_amidase_N_B-knob"/>
</dbReference>
<dbReference type="InterPro" id="IPR043147">
    <property type="entry name" value="Penicillin_amidase_A-knob"/>
</dbReference>
<gene>
    <name evidence="8" type="ORF">HNQ60_004582</name>
</gene>
<keyword evidence="7" id="KW-0472">Membrane</keyword>
<evidence type="ECO:0000256" key="7">
    <source>
        <dbReference type="SAM" id="Phobius"/>
    </source>
</evidence>
<dbReference type="RefSeq" id="WP_184335090.1">
    <property type="nucleotide sequence ID" value="NZ_JACHHZ010000006.1"/>
</dbReference>
<evidence type="ECO:0000313" key="9">
    <source>
        <dbReference type="Proteomes" id="UP000588068"/>
    </source>
</evidence>
<accession>A0A841HQR1</accession>
<feature type="transmembrane region" description="Helical" evidence="7">
    <location>
        <begin position="7"/>
        <end position="26"/>
    </location>
</feature>
<dbReference type="InterPro" id="IPR002692">
    <property type="entry name" value="S45"/>
</dbReference>
<dbReference type="Proteomes" id="UP000588068">
    <property type="component" value="Unassembled WGS sequence"/>
</dbReference>
<dbReference type="EMBL" id="JACHHZ010000006">
    <property type="protein sequence ID" value="MBB6095691.1"/>
    <property type="molecule type" value="Genomic_DNA"/>
</dbReference>
<dbReference type="PANTHER" id="PTHR34218:SF4">
    <property type="entry name" value="ACYL-HOMOSERINE LACTONE ACYLASE QUIP"/>
    <property type="match status" value="1"/>
</dbReference>
<evidence type="ECO:0000256" key="3">
    <source>
        <dbReference type="ARBA" id="ARBA00023145"/>
    </source>
</evidence>
<protein>
    <submittedName>
        <fullName evidence="8">Penicillin amidase</fullName>
        <ecNumber evidence="8">3.5.1.11</ecNumber>
    </submittedName>
</protein>
<dbReference type="PANTHER" id="PTHR34218">
    <property type="entry name" value="PEPTIDASE S45 PENICILLIN AMIDASE"/>
    <property type="match status" value="1"/>
</dbReference>
<dbReference type="AlphaFoldDB" id="A0A841HQR1"/>
<sequence>MRLLGRIAIAVVALIVIVIATGYLMFRGSLPQLDGDVAGIGVSATIERDKSGTPTIKAASRRELAFATGYAHGQDRFFQMDLMRRAAAGELSALLGAATIDSDKRLRIHAFRKVAQQVVAGMPDSDRSLLEAYVDGVNAALGGARARPWEYFVLRTKPQPWLAEDSVLTAFSMYLSLNDSSGADELARSQLHEILPPAMFAFLHPLGTEWDAPITGGTWRVPAIPGPDVMDLRQGEARVAALSAPVSNTPWEERLVVGSNSWAVDAGHAVADAALLANDMHLGLRLPHVWYHARLVVTGGAETPRDLVGVTLPGLPVMVVGSNGRVAWGFTNSYGDWTDLVVVELDPANEGRYFVGDTTEAIETHSETLEVRGADPIALEVKTTRWGPIVNHDSQGRPLALAWTAHHSRATNVRMLDFETVTNVQEALTAANRSGTPVQNFLAVDQQGHIGWSLMGQVPIRANYDSTLPTSWRTPGTGWTGWRTADEYPRVIDPAAGRLWTANTRTIDVETWLAFMGDGGYDLGARAAQIRDGLLGLTQATPQQLAELQIDDRALFLVRWRDLLLDLLNEPALANQPARAKARELVEHWKARASAEDAGYPIVRAFRLQVRNEVFDALIAQARSKHPETTFAPSAQFEGALWQIVTQRPQHLLDPRYSGWEDALLAAFDRSLVKLAEECAEPCTWGRQNTLHMRHPLSGALPFAARWLDMPTDPMSGDSAMPRAQGPAFGASQRLVVSPGKEAEGLFQMPGGPVDHPLSPFYGAGHEAWVRGEPRPLLPGKTEHTLRLTP</sequence>
<comment type="caution">
    <text evidence="8">The sequence shown here is derived from an EMBL/GenBank/DDBJ whole genome shotgun (WGS) entry which is preliminary data.</text>
</comment>
<comment type="subunit">
    <text evidence="4">Heterodimer of an alpha subunit and a beta subunit processed from the same precursor.</text>
</comment>
<keyword evidence="9" id="KW-1185">Reference proteome</keyword>
<comment type="cofactor">
    <cofactor evidence="6">
        <name>Ca(2+)</name>
        <dbReference type="ChEBI" id="CHEBI:29108"/>
    </cofactor>
    <text evidence="6">Binds 1 Ca(2+) ion per dimer.</text>
</comment>
<dbReference type="InterPro" id="IPR014395">
    <property type="entry name" value="Pen/GL7ACA/AHL_acylase"/>
</dbReference>
<dbReference type="InterPro" id="IPR023343">
    <property type="entry name" value="Penicillin_amidase_dom1"/>
</dbReference>
<keyword evidence="7" id="KW-1133">Transmembrane helix</keyword>
<feature type="active site" description="Nucleophile" evidence="5">
    <location>
        <position position="259"/>
    </location>
</feature>
<evidence type="ECO:0000313" key="8">
    <source>
        <dbReference type="EMBL" id="MBB6095691.1"/>
    </source>
</evidence>
<organism evidence="8 9">
    <name type="scientific">Povalibacter uvarum</name>
    <dbReference type="NCBI Taxonomy" id="732238"/>
    <lineage>
        <taxon>Bacteria</taxon>
        <taxon>Pseudomonadati</taxon>
        <taxon>Pseudomonadota</taxon>
        <taxon>Gammaproteobacteria</taxon>
        <taxon>Steroidobacterales</taxon>
        <taxon>Steroidobacteraceae</taxon>
        <taxon>Povalibacter</taxon>
    </lineage>
</organism>
<dbReference type="Gene3D" id="2.30.120.10">
    <property type="match status" value="1"/>
</dbReference>
<dbReference type="GO" id="GO:0017000">
    <property type="term" value="P:antibiotic biosynthetic process"/>
    <property type="evidence" value="ECO:0007669"/>
    <property type="project" value="InterPro"/>
</dbReference>